<organism evidence="1 2">
    <name type="scientific">Tetraparma gracilis</name>
    <dbReference type="NCBI Taxonomy" id="2962635"/>
    <lineage>
        <taxon>Eukaryota</taxon>
        <taxon>Sar</taxon>
        <taxon>Stramenopiles</taxon>
        <taxon>Ochrophyta</taxon>
        <taxon>Bolidophyceae</taxon>
        <taxon>Parmales</taxon>
        <taxon>Triparmaceae</taxon>
        <taxon>Tetraparma</taxon>
    </lineage>
</organism>
<accession>A0ABQ6MJ20</accession>
<reference evidence="1 2" key="1">
    <citation type="journal article" date="2023" name="Commun. Biol.">
        <title>Genome analysis of Parmales, the sister group of diatoms, reveals the evolutionary specialization of diatoms from phago-mixotrophs to photoautotrophs.</title>
        <authorList>
            <person name="Ban H."/>
            <person name="Sato S."/>
            <person name="Yoshikawa S."/>
            <person name="Yamada K."/>
            <person name="Nakamura Y."/>
            <person name="Ichinomiya M."/>
            <person name="Sato N."/>
            <person name="Blanc-Mathieu R."/>
            <person name="Endo H."/>
            <person name="Kuwata A."/>
            <person name="Ogata H."/>
        </authorList>
    </citation>
    <scope>NUCLEOTIDE SEQUENCE [LARGE SCALE GENOMIC DNA]</scope>
</reference>
<evidence type="ECO:0000313" key="1">
    <source>
        <dbReference type="EMBL" id="GMI27434.1"/>
    </source>
</evidence>
<evidence type="ECO:0000313" key="2">
    <source>
        <dbReference type="Proteomes" id="UP001165060"/>
    </source>
</evidence>
<dbReference type="EMBL" id="BRYB01005660">
    <property type="protein sequence ID" value="GMI27434.1"/>
    <property type="molecule type" value="Genomic_DNA"/>
</dbReference>
<keyword evidence="2" id="KW-1185">Reference proteome</keyword>
<protein>
    <submittedName>
        <fullName evidence="1">Uncharacterized protein</fullName>
    </submittedName>
</protein>
<sequence length="153" mass="17903">IFAFAVLLSLMKKKYWSTFWSMETGSEWVQSYFLQGGSDSIKMNVLTLNKGKWKAIEPQVKEWVGERWMGWERDKPDWFTDNWKAKVPADWVPKEGKEEHERVKEGERRRRIAGSARMGSVLYESAKKLVNVMDVDGADERPDRRATVKPSFL</sequence>
<name>A0ABQ6MJ20_9STRA</name>
<gene>
    <name evidence="1" type="ORF">TeGR_g5859</name>
</gene>
<feature type="non-terminal residue" evidence="1">
    <location>
        <position position="1"/>
    </location>
</feature>
<proteinExistence type="predicted"/>
<dbReference type="Proteomes" id="UP001165060">
    <property type="component" value="Unassembled WGS sequence"/>
</dbReference>
<comment type="caution">
    <text evidence="1">The sequence shown here is derived from an EMBL/GenBank/DDBJ whole genome shotgun (WGS) entry which is preliminary data.</text>
</comment>